<gene>
    <name evidence="2" type="ORF">IM880_13105</name>
</gene>
<keyword evidence="1" id="KW-0812">Transmembrane</keyword>
<reference evidence="2" key="1">
    <citation type="journal article" date="2021" name="bioRxiv">
        <title>Identification of Pectobacterium species isolated from the soft rot of tetecho (Neobuxbaumia tetetzo), a columnar cactus, and associated metagenomics.</title>
        <authorList>
            <person name="Vargas-Peralta D."/>
            <person name="Narvaez-Barragan D.A."/>
            <person name="de Sandozequi A."/>
            <person name="Romero-Gutierrez M.F."/>
            <person name="Segovia L."/>
            <person name="Martinez-Anaya C."/>
            <person name="Alcaraz L.D."/>
            <person name="de la Torre Almaraz R."/>
        </authorList>
    </citation>
    <scope>NUCLEOTIDE SEQUENCE</scope>
    <source>
        <strain evidence="2">A3</strain>
    </source>
</reference>
<protein>
    <submittedName>
        <fullName evidence="2">Uncharacterized protein</fullName>
    </submittedName>
</protein>
<keyword evidence="1" id="KW-1133">Transmembrane helix</keyword>
<reference evidence="2" key="2">
    <citation type="submission" date="2021-01" db="EMBL/GenBank/DDBJ databases">
        <authorList>
            <person name="Vargas Peralta D."/>
        </authorList>
    </citation>
    <scope>NUCLEOTIDE SEQUENCE</scope>
    <source>
        <strain evidence="2">A3</strain>
    </source>
</reference>
<evidence type="ECO:0000256" key="1">
    <source>
        <dbReference type="SAM" id="Phobius"/>
    </source>
</evidence>
<name>A0AAW4P1E0_9GAMM</name>
<dbReference type="Proteomes" id="UP000696310">
    <property type="component" value="Unassembled WGS sequence"/>
</dbReference>
<dbReference type="AlphaFoldDB" id="A0AAW4P1E0"/>
<evidence type="ECO:0000313" key="3">
    <source>
        <dbReference type="Proteomes" id="UP000696310"/>
    </source>
</evidence>
<comment type="caution">
    <text evidence="2">The sequence shown here is derived from an EMBL/GenBank/DDBJ whole genome shotgun (WGS) entry which is preliminary data.</text>
</comment>
<proteinExistence type="predicted"/>
<organism evidence="2 3">
    <name type="scientific">Pectobacterium polaris</name>
    <dbReference type="NCBI Taxonomy" id="2042057"/>
    <lineage>
        <taxon>Bacteria</taxon>
        <taxon>Pseudomonadati</taxon>
        <taxon>Pseudomonadota</taxon>
        <taxon>Gammaproteobacteria</taxon>
        <taxon>Enterobacterales</taxon>
        <taxon>Pectobacteriaceae</taxon>
        <taxon>Pectobacterium</taxon>
    </lineage>
</organism>
<evidence type="ECO:0000313" key="2">
    <source>
        <dbReference type="EMBL" id="MBW5893152.1"/>
    </source>
</evidence>
<feature type="transmembrane region" description="Helical" evidence="1">
    <location>
        <begin position="12"/>
        <end position="31"/>
    </location>
</feature>
<accession>A0AAW4P1E0</accession>
<dbReference type="RefSeq" id="WP_219679964.1">
    <property type="nucleotide sequence ID" value="NZ_JAESHX010000060.1"/>
</dbReference>
<dbReference type="EMBL" id="JAESHX010000060">
    <property type="protein sequence ID" value="MBW5893152.1"/>
    <property type="molecule type" value="Genomic_DNA"/>
</dbReference>
<keyword evidence="1" id="KW-0472">Membrane</keyword>
<sequence>MPIHFLKTYRDSILALTGIVIATISLCLAIWQGNEQIRNNHISVEPRINAYFSNDGRKNQWGIYLINNGMGPAFVSGITATVDGKPVEAINNNIFIGVVQALGLRVGCFVMGGPRPNDSFKTREEIFLIEARDTDPECAVDRLQLMQSSMSPYRLNFTLDTESIYGDKFRYNFSLNQQEKR</sequence>